<dbReference type="InterPro" id="IPR051618">
    <property type="entry name" value="Actin-binding_LIM"/>
</dbReference>
<reference evidence="2 3" key="1">
    <citation type="submission" date="2019-04" db="EMBL/GenBank/DDBJ databases">
        <title>Chromosome genome assembly for Takifugu flavidus.</title>
        <authorList>
            <person name="Xiao S."/>
        </authorList>
    </citation>
    <scope>NUCLEOTIDE SEQUENCE [LARGE SCALE GENOMIC DNA]</scope>
    <source>
        <strain evidence="2">HTHZ2018</strain>
        <tissue evidence="2">Muscle</tissue>
    </source>
</reference>
<gene>
    <name evidence="2" type="ORF">D4764_03G0007600</name>
</gene>
<proteinExistence type="predicted"/>
<feature type="compositionally biased region" description="Polar residues" evidence="1">
    <location>
        <begin position="56"/>
        <end position="68"/>
    </location>
</feature>
<dbReference type="SUPFAM" id="SSF57716">
    <property type="entry name" value="Glucocorticoid receptor-like (DNA-binding domain)"/>
    <property type="match status" value="1"/>
</dbReference>
<evidence type="ECO:0000313" key="2">
    <source>
        <dbReference type="EMBL" id="TWW63752.1"/>
    </source>
</evidence>
<dbReference type="Proteomes" id="UP000324091">
    <property type="component" value="Chromosome 3"/>
</dbReference>
<comment type="caution">
    <text evidence="2">The sequence shown here is derived from an EMBL/GenBank/DDBJ whole genome shotgun (WGS) entry which is preliminary data.</text>
</comment>
<dbReference type="GO" id="GO:0015629">
    <property type="term" value="C:actin cytoskeleton"/>
    <property type="evidence" value="ECO:0007669"/>
    <property type="project" value="TreeGrafter"/>
</dbReference>
<keyword evidence="3" id="KW-1185">Reference proteome</keyword>
<dbReference type="Gene3D" id="2.10.110.10">
    <property type="entry name" value="Cysteine Rich Protein"/>
    <property type="match status" value="1"/>
</dbReference>
<dbReference type="AlphaFoldDB" id="A0A5C6N8G0"/>
<dbReference type="GO" id="GO:0051015">
    <property type="term" value="F:actin filament binding"/>
    <property type="evidence" value="ECO:0007669"/>
    <property type="project" value="TreeGrafter"/>
</dbReference>
<dbReference type="PANTHER" id="PTHR24213:SF6">
    <property type="entry name" value="ACTIN-BINDING LIM PROTEIN 2"/>
    <property type="match status" value="1"/>
</dbReference>
<evidence type="ECO:0000256" key="1">
    <source>
        <dbReference type="SAM" id="MobiDB-lite"/>
    </source>
</evidence>
<sequence length="223" mass="24000">MPEEKGVQNTRSHTLDGTSEQDPGRSQQAANVSPHSQAFNGHYLPALPCVARDPVTSDQRLTRSSVMSPTPGRHGGAPSLAEELQLPARTPRSSWSLKMDEDEEEKLLHIVQFPGQEPSGTTPSGTTPVFQQQAVRGPLEQQKSKQGGGGGGICCQNCGKPCKGEALRVQNKHFHIKCFVCKGERGARVGGASSGSYLRRRARSSAQVLREDATLCGHRLLPV</sequence>
<feature type="compositionally biased region" description="Polar residues" evidence="1">
    <location>
        <begin position="7"/>
        <end position="39"/>
    </location>
</feature>
<protein>
    <submittedName>
        <fullName evidence="2">Actin-binding LIM protein 2</fullName>
    </submittedName>
</protein>
<accession>A0A5C6N8G0</accession>
<organism evidence="2 3">
    <name type="scientific">Takifugu flavidus</name>
    <name type="common">sansaifugu</name>
    <dbReference type="NCBI Taxonomy" id="433684"/>
    <lineage>
        <taxon>Eukaryota</taxon>
        <taxon>Metazoa</taxon>
        <taxon>Chordata</taxon>
        <taxon>Craniata</taxon>
        <taxon>Vertebrata</taxon>
        <taxon>Euteleostomi</taxon>
        <taxon>Actinopterygii</taxon>
        <taxon>Neopterygii</taxon>
        <taxon>Teleostei</taxon>
        <taxon>Neoteleostei</taxon>
        <taxon>Acanthomorphata</taxon>
        <taxon>Eupercaria</taxon>
        <taxon>Tetraodontiformes</taxon>
        <taxon>Tetradontoidea</taxon>
        <taxon>Tetraodontidae</taxon>
        <taxon>Takifugu</taxon>
    </lineage>
</organism>
<dbReference type="EMBL" id="RHFK02000016">
    <property type="protein sequence ID" value="TWW63752.1"/>
    <property type="molecule type" value="Genomic_DNA"/>
</dbReference>
<feature type="region of interest" description="Disordered" evidence="1">
    <location>
        <begin position="1"/>
        <end position="92"/>
    </location>
</feature>
<name>A0A5C6N8G0_9TELE</name>
<dbReference type="GO" id="GO:0030032">
    <property type="term" value="P:lamellipodium assembly"/>
    <property type="evidence" value="ECO:0007669"/>
    <property type="project" value="TreeGrafter"/>
</dbReference>
<dbReference type="PANTHER" id="PTHR24213">
    <property type="entry name" value="ACTIN-BINDING LIM PROTEIN"/>
    <property type="match status" value="1"/>
</dbReference>
<evidence type="ECO:0000313" key="3">
    <source>
        <dbReference type="Proteomes" id="UP000324091"/>
    </source>
</evidence>